<dbReference type="EMBL" id="OAPG01000016">
    <property type="protein sequence ID" value="SNX86941.1"/>
    <property type="molecule type" value="Genomic_DNA"/>
</dbReference>
<evidence type="ECO:0000313" key="3">
    <source>
        <dbReference type="Proteomes" id="UP001294444"/>
    </source>
</evidence>
<dbReference type="AlphaFoldDB" id="A0AAJ5C7I3"/>
<organism evidence="2 3">
    <name type="scientific">Melanopsichium pennsylvanicum</name>
    <dbReference type="NCBI Taxonomy" id="63383"/>
    <lineage>
        <taxon>Eukaryota</taxon>
        <taxon>Fungi</taxon>
        <taxon>Dikarya</taxon>
        <taxon>Basidiomycota</taxon>
        <taxon>Ustilaginomycotina</taxon>
        <taxon>Ustilaginomycetes</taxon>
        <taxon>Ustilaginales</taxon>
        <taxon>Ustilaginaceae</taxon>
        <taxon>Melanopsichium</taxon>
    </lineage>
</organism>
<feature type="transmembrane region" description="Helical" evidence="1">
    <location>
        <begin position="106"/>
        <end position="123"/>
    </location>
</feature>
<gene>
    <name evidence="2" type="ORF">MEPE_05650</name>
</gene>
<keyword evidence="1" id="KW-0472">Membrane</keyword>
<sequence length="145" mass="16000">MFALTTTTDSSSALQMETCFNPSATGDGELSSDIHIGDFIYCSVTVALLAFSAMLFPETGESDRKILARVFVALCFMAIRVAFSTWHTFQVMFLGVNLCGKVGLDYVPEVLVVLTLVMIAYISRERDSFGSSKRYTYASTDHKYA</sequence>
<protein>
    <submittedName>
        <fullName evidence="2">Uncharacterized protein</fullName>
    </submittedName>
</protein>
<keyword evidence="1" id="KW-0812">Transmembrane</keyword>
<proteinExistence type="predicted"/>
<evidence type="ECO:0000313" key="2">
    <source>
        <dbReference type="EMBL" id="SNX86941.1"/>
    </source>
</evidence>
<reference evidence="2" key="1">
    <citation type="submission" date="2023-10" db="EMBL/GenBank/DDBJ databases">
        <authorList>
            <person name="Guldener U."/>
        </authorList>
    </citation>
    <scope>NUCLEOTIDE SEQUENCE</scope>
    <source>
        <strain evidence="2">Mp4</strain>
    </source>
</reference>
<dbReference type="Proteomes" id="UP001294444">
    <property type="component" value="Unassembled WGS sequence"/>
</dbReference>
<name>A0AAJ5C7I3_9BASI</name>
<accession>A0AAJ5C7I3</accession>
<keyword evidence="1" id="KW-1133">Transmembrane helix</keyword>
<evidence type="ECO:0000256" key="1">
    <source>
        <dbReference type="SAM" id="Phobius"/>
    </source>
</evidence>
<feature type="transmembrane region" description="Helical" evidence="1">
    <location>
        <begin position="34"/>
        <end position="54"/>
    </location>
</feature>
<keyword evidence="3" id="KW-1185">Reference proteome</keyword>
<comment type="caution">
    <text evidence="2">The sequence shown here is derived from an EMBL/GenBank/DDBJ whole genome shotgun (WGS) entry which is preliminary data.</text>
</comment>
<feature type="transmembrane region" description="Helical" evidence="1">
    <location>
        <begin position="66"/>
        <end position="86"/>
    </location>
</feature>